<feature type="transmembrane region" description="Helical" evidence="1">
    <location>
        <begin position="84"/>
        <end position="106"/>
    </location>
</feature>
<keyword evidence="1" id="KW-0812">Transmembrane</keyword>
<sequence>MKNTISPAKSGLLYGVFFGVIMILEFVIMYIVGMKSLVDTSAGVITNILNYLILPLALIYMGCNNYKKNINGGYISLNECLKTGVSIAFVAAFIYATFSVIFNIIFPEFTDEMIALTKGTMIAKNPNMTSAELEMGLSMVRKFMNPLIVFPVTLAMYSFFGLIYSLLVGAVIKKDKYQSI</sequence>
<gene>
    <name evidence="2" type="ORF">QO192_02020</name>
</gene>
<dbReference type="EMBL" id="JASMRN010000002">
    <property type="protein sequence ID" value="MEZ7514052.1"/>
    <property type="molecule type" value="Genomic_DNA"/>
</dbReference>
<feature type="transmembrane region" description="Helical" evidence="1">
    <location>
        <begin position="44"/>
        <end position="63"/>
    </location>
</feature>
<keyword evidence="1" id="KW-1133">Transmembrane helix</keyword>
<proteinExistence type="predicted"/>
<reference evidence="2 3" key="1">
    <citation type="submission" date="2023-05" db="EMBL/GenBank/DDBJ databases">
        <title>Adaptations of aquatic viruses from atmosphere-close ecosystems of the Central Arctic Ocean.</title>
        <authorList>
            <person name="Rahlff J."/>
            <person name="Holmfeldt K."/>
        </authorList>
    </citation>
    <scope>NUCLEOTIDE SEQUENCE [LARGE SCALE GENOMIC DNA]</scope>
    <source>
        <strain evidence="2 3">Arc14</strain>
    </source>
</reference>
<name>A0ABV4KAQ5_9FLAO</name>
<keyword evidence="3" id="KW-1185">Reference proteome</keyword>
<comment type="caution">
    <text evidence="2">The sequence shown here is derived from an EMBL/GenBank/DDBJ whole genome shotgun (WGS) entry which is preliminary data.</text>
</comment>
<feature type="transmembrane region" description="Helical" evidence="1">
    <location>
        <begin position="12"/>
        <end position="32"/>
    </location>
</feature>
<accession>A0ABV4KAQ5</accession>
<evidence type="ECO:0000313" key="2">
    <source>
        <dbReference type="EMBL" id="MEZ7514052.1"/>
    </source>
</evidence>
<dbReference type="Pfam" id="PF13858">
    <property type="entry name" value="DUF4199"/>
    <property type="match status" value="1"/>
</dbReference>
<protein>
    <submittedName>
        <fullName evidence="2">DUF4199 domain-containing protein</fullName>
    </submittedName>
</protein>
<evidence type="ECO:0000313" key="3">
    <source>
        <dbReference type="Proteomes" id="UP001568894"/>
    </source>
</evidence>
<evidence type="ECO:0000256" key="1">
    <source>
        <dbReference type="SAM" id="Phobius"/>
    </source>
</evidence>
<dbReference type="Proteomes" id="UP001568894">
    <property type="component" value="Unassembled WGS sequence"/>
</dbReference>
<dbReference type="InterPro" id="IPR025250">
    <property type="entry name" value="DUF4199"/>
</dbReference>
<organism evidence="2 3">
    <name type="scientific">Flavobacterium frigidarium</name>
    <dbReference type="NCBI Taxonomy" id="99286"/>
    <lineage>
        <taxon>Bacteria</taxon>
        <taxon>Pseudomonadati</taxon>
        <taxon>Bacteroidota</taxon>
        <taxon>Flavobacteriia</taxon>
        <taxon>Flavobacteriales</taxon>
        <taxon>Flavobacteriaceae</taxon>
        <taxon>Flavobacterium</taxon>
    </lineage>
</organism>
<feature type="transmembrane region" description="Helical" evidence="1">
    <location>
        <begin position="148"/>
        <end position="172"/>
    </location>
</feature>
<keyword evidence="1" id="KW-0472">Membrane</keyword>
<dbReference type="RefSeq" id="WP_371567557.1">
    <property type="nucleotide sequence ID" value="NZ_JASMRN010000002.1"/>
</dbReference>